<name>A0A135LRW5_PENPA</name>
<organism evidence="2 3">
    <name type="scientific">Penicillium patulum</name>
    <name type="common">Penicillium griseofulvum</name>
    <dbReference type="NCBI Taxonomy" id="5078"/>
    <lineage>
        <taxon>Eukaryota</taxon>
        <taxon>Fungi</taxon>
        <taxon>Dikarya</taxon>
        <taxon>Ascomycota</taxon>
        <taxon>Pezizomycotina</taxon>
        <taxon>Eurotiomycetes</taxon>
        <taxon>Eurotiomycetidae</taxon>
        <taxon>Eurotiales</taxon>
        <taxon>Aspergillaceae</taxon>
        <taxon>Penicillium</taxon>
    </lineage>
</organism>
<dbReference type="RefSeq" id="XP_040650251.1">
    <property type="nucleotide sequence ID" value="XM_040796821.1"/>
</dbReference>
<dbReference type="EMBL" id="LHQR01000029">
    <property type="protein sequence ID" value="KXG51715.1"/>
    <property type="molecule type" value="Genomic_DNA"/>
</dbReference>
<feature type="chain" id="PRO_5007800788" evidence="1">
    <location>
        <begin position="29"/>
        <end position="451"/>
    </location>
</feature>
<comment type="caution">
    <text evidence="2">The sequence shown here is derived from an EMBL/GenBank/DDBJ whole genome shotgun (WGS) entry which is preliminary data.</text>
</comment>
<dbReference type="OMA" id="ANCSSTW"/>
<accession>A0A135LRW5</accession>
<keyword evidence="1" id="KW-0732">Signal</keyword>
<evidence type="ECO:0000256" key="1">
    <source>
        <dbReference type="SAM" id="SignalP"/>
    </source>
</evidence>
<evidence type="ECO:0000313" key="2">
    <source>
        <dbReference type="EMBL" id="KXG51715.1"/>
    </source>
</evidence>
<dbReference type="AlphaFoldDB" id="A0A135LRW5"/>
<reference evidence="2 3" key="1">
    <citation type="journal article" date="2016" name="BMC Genomics">
        <title>Genome sequencing and secondary metabolism of the postharvest pathogen Penicillium griseofulvum.</title>
        <authorList>
            <person name="Banani H."/>
            <person name="Marcet-Houben M."/>
            <person name="Ballester A.R."/>
            <person name="Abbruscato P."/>
            <person name="Gonzalez-Candelas L."/>
            <person name="Gabaldon T."/>
            <person name="Spadaro D."/>
        </authorList>
    </citation>
    <scope>NUCLEOTIDE SEQUENCE [LARGE SCALE GENOMIC DNA]</scope>
    <source>
        <strain evidence="2 3">PG3</strain>
    </source>
</reference>
<proteinExistence type="predicted"/>
<dbReference type="GeneID" id="63712121"/>
<evidence type="ECO:0000313" key="3">
    <source>
        <dbReference type="Proteomes" id="UP000070168"/>
    </source>
</evidence>
<protein>
    <submittedName>
        <fullName evidence="2">Uncharacterized protein</fullName>
    </submittedName>
</protein>
<dbReference type="Proteomes" id="UP000070168">
    <property type="component" value="Unassembled WGS sequence"/>
</dbReference>
<sequence length="451" mass="49388">MANMSNMLGFPRAMNTVLVVLCFSNAFAANCSSTWITSVADADTLRQNCRVVTGHVGIGPFTGDETVHINLDGVEVIEGTLGEYPYARHDYFTQPSYTLTSSSLKKADAVEFGKYNTRIVNLTLPGLTSVNDYVFIGKLAYKLAYLDITSLNSARSIALGSPDLKTLHHTNLRKVTSLSIYPMQVDSLDSLSDNELNLENLYIEGPFPNVNNIPIGVKSVDFIQISDNSSVTLGGSSTKGLTVKRLKLDNVTGFKRSTKLETLEVGYLKFSDPVYITHLELPFDNLGTLEIEQSDDNPLKSITLPPNAVDWTGGFTLVIDRAPNLNLSSMYGVDDQGNRIQTWYWPKNVTLIDISAATVGNAFFDPFVAQQKGLDKDSPPSVLSAFRISPSENSTSFNCTTFRELQDMGRLSDVDNFACHDPDLTSSAIRVHVPITLSLVSAVLGISIWIL</sequence>
<feature type="signal peptide" evidence="1">
    <location>
        <begin position="1"/>
        <end position="28"/>
    </location>
</feature>
<gene>
    <name evidence="2" type="ORF">PGRI_091080</name>
</gene>
<dbReference type="OrthoDB" id="536881at2759"/>
<keyword evidence="3" id="KW-1185">Reference proteome</keyword>